<evidence type="ECO:0000256" key="3">
    <source>
        <dbReference type="ARBA" id="ARBA00022833"/>
    </source>
</evidence>
<dbReference type="PROSITE" id="PS50865">
    <property type="entry name" value="ZF_MYND_2"/>
    <property type="match status" value="1"/>
</dbReference>
<dbReference type="SUPFAM" id="SSF144232">
    <property type="entry name" value="HIT/MYND zinc finger-like"/>
    <property type="match status" value="1"/>
</dbReference>
<dbReference type="Gene3D" id="6.10.140.2220">
    <property type="match status" value="1"/>
</dbReference>
<evidence type="ECO:0000256" key="1">
    <source>
        <dbReference type="ARBA" id="ARBA00022723"/>
    </source>
</evidence>
<keyword evidence="2 4" id="KW-0863">Zinc-finger</keyword>
<dbReference type="Proteomes" id="UP000076154">
    <property type="component" value="Unassembled WGS sequence"/>
</dbReference>
<proteinExistence type="predicted"/>
<evidence type="ECO:0000313" key="7">
    <source>
        <dbReference type="Proteomes" id="UP000076154"/>
    </source>
</evidence>
<dbReference type="EMBL" id="LUEZ02000041">
    <property type="protein sequence ID" value="RDB25157.1"/>
    <property type="molecule type" value="Genomic_DNA"/>
</dbReference>
<dbReference type="STRING" id="39966.A0A369JX92"/>
<dbReference type="InParanoid" id="A0A369JX92"/>
<dbReference type="OrthoDB" id="9922773at2759"/>
<reference evidence="6" key="1">
    <citation type="submission" date="2018-04" db="EMBL/GenBank/DDBJ databases">
        <title>Whole genome sequencing of Hypsizygus marmoreus.</title>
        <authorList>
            <person name="Choi I.-G."/>
            <person name="Min B."/>
            <person name="Kim J.-G."/>
            <person name="Kim S."/>
            <person name="Oh Y.-L."/>
            <person name="Kong W.-S."/>
            <person name="Park H."/>
            <person name="Jeong J."/>
            <person name="Song E.-S."/>
        </authorList>
    </citation>
    <scope>NUCLEOTIDE SEQUENCE [LARGE SCALE GENOMIC DNA]</scope>
    <source>
        <strain evidence="6">51987-8</strain>
    </source>
</reference>
<evidence type="ECO:0000313" key="6">
    <source>
        <dbReference type="EMBL" id="RDB25157.1"/>
    </source>
</evidence>
<keyword evidence="1" id="KW-0479">Metal-binding</keyword>
<dbReference type="InterPro" id="IPR002893">
    <property type="entry name" value="Znf_MYND"/>
</dbReference>
<keyword evidence="3" id="KW-0862">Zinc</keyword>
<name>A0A369JX92_HYPMA</name>
<dbReference type="Pfam" id="PF01753">
    <property type="entry name" value="zf-MYND"/>
    <property type="match status" value="1"/>
</dbReference>
<sequence>MPDMKERCSYCNKLAGRQNLQTCSRCRMVRYCSKECQKKSWATHKKQCSSTLLESLAKDPDSAAFNARLSKWINYWRMALHNYSVCALDMAHHPEDRLETHVFSIWIEPRIGGSSPSQLFRFSHGKVMARAEVVQFLKDVETDPETIRDWENDKRGNDTVQIMVVADPMVRFLWFSMYDAAERRKKHDDDIVATLLAESWQDAMKELIESGDESRANSYLQAMTMRAIIGTETATSSRGPTVGRRR</sequence>
<gene>
    <name evidence="6" type="ORF">Hypma_007660</name>
</gene>
<keyword evidence="7" id="KW-1185">Reference proteome</keyword>
<dbReference type="AlphaFoldDB" id="A0A369JX92"/>
<evidence type="ECO:0000256" key="2">
    <source>
        <dbReference type="ARBA" id="ARBA00022771"/>
    </source>
</evidence>
<accession>A0A369JX92</accession>
<protein>
    <recommendedName>
        <fullName evidence="5">MYND-type domain-containing protein</fullName>
    </recommendedName>
</protein>
<dbReference type="GO" id="GO:0008270">
    <property type="term" value="F:zinc ion binding"/>
    <property type="evidence" value="ECO:0007669"/>
    <property type="project" value="UniProtKB-KW"/>
</dbReference>
<feature type="domain" description="MYND-type" evidence="5">
    <location>
        <begin position="8"/>
        <end position="48"/>
    </location>
</feature>
<organism evidence="6 7">
    <name type="scientific">Hypsizygus marmoreus</name>
    <name type="common">White beech mushroom</name>
    <name type="synonym">Agaricus marmoreus</name>
    <dbReference type="NCBI Taxonomy" id="39966"/>
    <lineage>
        <taxon>Eukaryota</taxon>
        <taxon>Fungi</taxon>
        <taxon>Dikarya</taxon>
        <taxon>Basidiomycota</taxon>
        <taxon>Agaricomycotina</taxon>
        <taxon>Agaricomycetes</taxon>
        <taxon>Agaricomycetidae</taxon>
        <taxon>Agaricales</taxon>
        <taxon>Tricholomatineae</taxon>
        <taxon>Lyophyllaceae</taxon>
        <taxon>Hypsizygus</taxon>
    </lineage>
</organism>
<evidence type="ECO:0000256" key="4">
    <source>
        <dbReference type="PROSITE-ProRule" id="PRU00134"/>
    </source>
</evidence>
<evidence type="ECO:0000259" key="5">
    <source>
        <dbReference type="PROSITE" id="PS50865"/>
    </source>
</evidence>
<comment type="caution">
    <text evidence="6">The sequence shown here is derived from an EMBL/GenBank/DDBJ whole genome shotgun (WGS) entry which is preliminary data.</text>
</comment>
<dbReference type="PROSITE" id="PS01360">
    <property type="entry name" value="ZF_MYND_1"/>
    <property type="match status" value="1"/>
</dbReference>